<organism evidence="2 3">
    <name type="scientific">Callosobruchus maculatus</name>
    <name type="common">Southern cowpea weevil</name>
    <name type="synonym">Pulse bruchid</name>
    <dbReference type="NCBI Taxonomy" id="64391"/>
    <lineage>
        <taxon>Eukaryota</taxon>
        <taxon>Metazoa</taxon>
        <taxon>Ecdysozoa</taxon>
        <taxon>Arthropoda</taxon>
        <taxon>Hexapoda</taxon>
        <taxon>Insecta</taxon>
        <taxon>Pterygota</taxon>
        <taxon>Neoptera</taxon>
        <taxon>Endopterygota</taxon>
        <taxon>Coleoptera</taxon>
        <taxon>Polyphaga</taxon>
        <taxon>Cucujiformia</taxon>
        <taxon>Chrysomeloidea</taxon>
        <taxon>Chrysomelidae</taxon>
        <taxon>Bruchinae</taxon>
        <taxon>Bruchini</taxon>
        <taxon>Callosobruchus</taxon>
    </lineage>
</organism>
<name>A0A653CQ08_CALMS</name>
<keyword evidence="1" id="KW-0732">Signal</keyword>
<keyword evidence="3" id="KW-1185">Reference proteome</keyword>
<feature type="chain" id="PRO_5024904347" evidence="1">
    <location>
        <begin position="30"/>
        <end position="167"/>
    </location>
</feature>
<accession>A0A653CQ08</accession>
<reference evidence="2 3" key="1">
    <citation type="submission" date="2019-01" db="EMBL/GenBank/DDBJ databases">
        <authorList>
            <person name="Sayadi A."/>
        </authorList>
    </citation>
    <scope>NUCLEOTIDE SEQUENCE [LARGE SCALE GENOMIC DNA]</scope>
</reference>
<evidence type="ECO:0000256" key="1">
    <source>
        <dbReference type="SAM" id="SignalP"/>
    </source>
</evidence>
<dbReference type="EMBL" id="CAACVG010008484">
    <property type="protein sequence ID" value="VEN50004.1"/>
    <property type="molecule type" value="Genomic_DNA"/>
</dbReference>
<evidence type="ECO:0000313" key="3">
    <source>
        <dbReference type="Proteomes" id="UP000410492"/>
    </source>
</evidence>
<gene>
    <name evidence="2" type="ORF">CALMAC_LOCUS10918</name>
</gene>
<proteinExistence type="predicted"/>
<sequence>MRSFKICQPIRMKLGLVAIVLLASQYVECCLVQSSHSSVYPLIRLVLDFYDNCYAPRPFHYIALFLVKQSINPADRYRRDRVNNYLRRSKVSLYNEGVILCGFGFSDFHRGVHDVTGDKRLFHLELQAIEKCFKEMADKFLDEGVKGERSDFVTCVDKKGPFNMCIE</sequence>
<evidence type="ECO:0000313" key="2">
    <source>
        <dbReference type="EMBL" id="VEN50004.1"/>
    </source>
</evidence>
<protein>
    <submittedName>
        <fullName evidence="2">Uncharacterized protein</fullName>
    </submittedName>
</protein>
<dbReference type="Proteomes" id="UP000410492">
    <property type="component" value="Unassembled WGS sequence"/>
</dbReference>
<feature type="signal peptide" evidence="1">
    <location>
        <begin position="1"/>
        <end position="29"/>
    </location>
</feature>
<dbReference type="AlphaFoldDB" id="A0A653CQ08"/>